<dbReference type="Proteomes" id="UP000466966">
    <property type="component" value="Unassembled WGS sequence"/>
</dbReference>
<dbReference type="OrthoDB" id="7054794at2"/>
<evidence type="ECO:0000313" key="3">
    <source>
        <dbReference type="Proteomes" id="UP000466966"/>
    </source>
</evidence>
<name>A0A844Z190_9SPHN</name>
<keyword evidence="1" id="KW-0732">Signal</keyword>
<reference evidence="2 3" key="1">
    <citation type="submission" date="2019-12" db="EMBL/GenBank/DDBJ databases">
        <title>Genomic-based taxomic classification of the family Erythrobacteraceae.</title>
        <authorList>
            <person name="Xu L."/>
        </authorList>
    </citation>
    <scope>NUCLEOTIDE SEQUENCE [LARGE SCALE GENOMIC DNA]</scope>
    <source>
        <strain evidence="2 3">M0322</strain>
    </source>
</reference>
<sequence>MKWVKVAVLALILVPMGARAQANLDGEWNWLPHEDGPDPAIGEYDGLPINDAARYRAAHWSASLWTVPEHQCIPHPADYGPTFSPVRIWRDINPLTQQTVAYHTMMNWNNPVRTIWMDGRAPPPANALHTWEGFSTGRWEGDTLVVTTTHLKPGYVRRNGVPRSDLAVLTEYFIRMGDVLTWVSITQDPVYLTEPFVKSRNFRLDPGYQTEIYPCSIDVEIERPMGEIPHYVDGNPQLHEEADERGIPRAASMGGAATMYPQYREILRRDVAARNREAGE</sequence>
<dbReference type="EMBL" id="WTYV01000004">
    <property type="protein sequence ID" value="MXO72197.1"/>
    <property type="molecule type" value="Genomic_DNA"/>
</dbReference>
<protein>
    <recommendedName>
        <fullName evidence="4">DUF1329 domain-containing protein</fullName>
    </recommendedName>
</protein>
<evidence type="ECO:0000313" key="2">
    <source>
        <dbReference type="EMBL" id="MXO72197.1"/>
    </source>
</evidence>
<keyword evidence="3" id="KW-1185">Reference proteome</keyword>
<feature type="chain" id="PRO_5032821697" description="DUF1329 domain-containing protein" evidence="1">
    <location>
        <begin position="21"/>
        <end position="280"/>
    </location>
</feature>
<evidence type="ECO:0008006" key="4">
    <source>
        <dbReference type="Google" id="ProtNLM"/>
    </source>
</evidence>
<feature type="signal peptide" evidence="1">
    <location>
        <begin position="1"/>
        <end position="20"/>
    </location>
</feature>
<organism evidence="2 3">
    <name type="scientific">Alteraurantiacibacter buctensis</name>
    <dbReference type="NCBI Taxonomy" id="1503981"/>
    <lineage>
        <taxon>Bacteria</taxon>
        <taxon>Pseudomonadati</taxon>
        <taxon>Pseudomonadota</taxon>
        <taxon>Alphaproteobacteria</taxon>
        <taxon>Sphingomonadales</taxon>
        <taxon>Erythrobacteraceae</taxon>
        <taxon>Alteraurantiacibacter</taxon>
    </lineage>
</organism>
<gene>
    <name evidence="2" type="ORF">GRI99_11225</name>
</gene>
<proteinExistence type="predicted"/>
<evidence type="ECO:0000256" key="1">
    <source>
        <dbReference type="SAM" id="SignalP"/>
    </source>
</evidence>
<accession>A0A844Z190</accession>
<comment type="caution">
    <text evidence="2">The sequence shown here is derived from an EMBL/GenBank/DDBJ whole genome shotgun (WGS) entry which is preliminary data.</text>
</comment>
<dbReference type="RefSeq" id="WP_160772123.1">
    <property type="nucleotide sequence ID" value="NZ_WTYV01000004.1"/>
</dbReference>
<dbReference type="AlphaFoldDB" id="A0A844Z190"/>